<evidence type="ECO:0000256" key="2">
    <source>
        <dbReference type="SAM" id="MobiDB-lite"/>
    </source>
</evidence>
<evidence type="ECO:0000256" key="1">
    <source>
        <dbReference type="SAM" id="Coils"/>
    </source>
</evidence>
<dbReference type="EMBL" id="CALNXJ010000003">
    <property type="protein sequence ID" value="CAH3036805.1"/>
    <property type="molecule type" value="Genomic_DNA"/>
</dbReference>
<evidence type="ECO:0000313" key="5">
    <source>
        <dbReference type="Proteomes" id="UP001159428"/>
    </source>
</evidence>
<protein>
    <recommendedName>
        <fullName evidence="3">DED domain-containing protein</fullName>
    </recommendedName>
</protein>
<dbReference type="SUPFAM" id="SSF47986">
    <property type="entry name" value="DEATH domain"/>
    <property type="match status" value="1"/>
</dbReference>
<name>A0AAU9VVE3_9CNID</name>
<keyword evidence="5" id="KW-1185">Reference proteome</keyword>
<dbReference type="Proteomes" id="UP001159428">
    <property type="component" value="Unassembled WGS sequence"/>
</dbReference>
<accession>A0AAU9VVE3</accession>
<gene>
    <name evidence="4" type="ORF">PMEA_00017197</name>
</gene>
<feature type="compositionally biased region" description="Polar residues" evidence="2">
    <location>
        <begin position="93"/>
        <end position="105"/>
    </location>
</feature>
<dbReference type="AlphaFoldDB" id="A0AAU9VVE3"/>
<organism evidence="4 5">
    <name type="scientific">Pocillopora meandrina</name>
    <dbReference type="NCBI Taxonomy" id="46732"/>
    <lineage>
        <taxon>Eukaryota</taxon>
        <taxon>Metazoa</taxon>
        <taxon>Cnidaria</taxon>
        <taxon>Anthozoa</taxon>
        <taxon>Hexacorallia</taxon>
        <taxon>Scleractinia</taxon>
        <taxon>Astrocoeniina</taxon>
        <taxon>Pocilloporidae</taxon>
        <taxon>Pocillopora</taxon>
    </lineage>
</organism>
<reference evidence="4 5" key="1">
    <citation type="submission" date="2022-05" db="EMBL/GenBank/DDBJ databases">
        <authorList>
            <consortium name="Genoscope - CEA"/>
            <person name="William W."/>
        </authorList>
    </citation>
    <scope>NUCLEOTIDE SEQUENCE [LARGE SCALE GENOMIC DNA]</scope>
</reference>
<dbReference type="Pfam" id="PF01335">
    <property type="entry name" value="DED"/>
    <property type="match status" value="1"/>
</dbReference>
<proteinExistence type="predicted"/>
<dbReference type="GO" id="GO:0042981">
    <property type="term" value="P:regulation of apoptotic process"/>
    <property type="evidence" value="ECO:0007669"/>
    <property type="project" value="InterPro"/>
</dbReference>
<evidence type="ECO:0000313" key="4">
    <source>
        <dbReference type="EMBL" id="CAH3036805.1"/>
    </source>
</evidence>
<feature type="domain" description="DED" evidence="3">
    <location>
        <begin position="276"/>
        <end position="346"/>
    </location>
</feature>
<sequence length="356" mass="40478">MSSFDLVCPEDDLYDESLSKESLSEAGQDSLDTMLEFIQHSSLSVAEAAFNQLTQGEYAGIEPLANSFSKPQAGSERLSSEEENEISKEDFPNTETSCESVNQANEWEHLGARPKHRPPKKFNNSLDSSSPVDLIPPQVVEPAAHGVHNPLLPEHLEDKKVGHEYWEWMASDEVGLLSRLPDTETRETLKDIPQHTQFSFLLDQINELKEKVEQLTKEVKLQEEEILALKLQRREKNIFQPHTEDIRECEPCATRGSSSDFYHKKGNLRSFRHHRLIEISNSLSESELQRLKGLVQPKLDSFRLAKIREGSELFQELESRGELSCTSVRDLLEKIHRFDLAEKLGSSSHGSDELSE</sequence>
<keyword evidence="1" id="KW-0175">Coiled coil</keyword>
<comment type="caution">
    <text evidence="4">The sequence shown here is derived from an EMBL/GenBank/DDBJ whole genome shotgun (WGS) entry which is preliminary data.</text>
</comment>
<dbReference type="PROSITE" id="PS50168">
    <property type="entry name" value="DED"/>
    <property type="match status" value="1"/>
</dbReference>
<dbReference type="InterPro" id="IPR001875">
    <property type="entry name" value="DED_dom"/>
</dbReference>
<dbReference type="InterPro" id="IPR011029">
    <property type="entry name" value="DEATH-like_dom_sf"/>
</dbReference>
<dbReference type="Gene3D" id="1.10.533.10">
    <property type="entry name" value="Death Domain, Fas"/>
    <property type="match status" value="1"/>
</dbReference>
<feature type="compositionally biased region" description="Polar residues" evidence="2">
    <location>
        <begin position="122"/>
        <end position="131"/>
    </location>
</feature>
<evidence type="ECO:0000259" key="3">
    <source>
        <dbReference type="PROSITE" id="PS50168"/>
    </source>
</evidence>
<dbReference type="CDD" id="cd00045">
    <property type="entry name" value="DED"/>
    <property type="match status" value="1"/>
</dbReference>
<feature type="coiled-coil region" evidence="1">
    <location>
        <begin position="198"/>
        <end position="232"/>
    </location>
</feature>
<feature type="region of interest" description="Disordered" evidence="2">
    <location>
        <begin position="64"/>
        <end position="131"/>
    </location>
</feature>